<accession>A0A381ZC30</accession>
<gene>
    <name evidence="1" type="ORF">METZ01_LOCUS139690</name>
</gene>
<organism evidence="1">
    <name type="scientific">marine metagenome</name>
    <dbReference type="NCBI Taxonomy" id="408172"/>
    <lineage>
        <taxon>unclassified sequences</taxon>
        <taxon>metagenomes</taxon>
        <taxon>ecological metagenomes</taxon>
    </lineage>
</organism>
<protein>
    <submittedName>
        <fullName evidence="1">Uncharacterized protein</fullName>
    </submittedName>
</protein>
<dbReference type="EMBL" id="UINC01020753">
    <property type="protein sequence ID" value="SVA86836.1"/>
    <property type="molecule type" value="Genomic_DNA"/>
</dbReference>
<name>A0A381ZC30_9ZZZZ</name>
<reference evidence="1" key="1">
    <citation type="submission" date="2018-05" db="EMBL/GenBank/DDBJ databases">
        <authorList>
            <person name="Lanie J.A."/>
            <person name="Ng W.-L."/>
            <person name="Kazmierczak K.M."/>
            <person name="Andrzejewski T.M."/>
            <person name="Davidsen T.M."/>
            <person name="Wayne K.J."/>
            <person name="Tettelin H."/>
            <person name="Glass J.I."/>
            <person name="Rusch D."/>
            <person name="Podicherti R."/>
            <person name="Tsui H.-C.T."/>
            <person name="Winkler M.E."/>
        </authorList>
    </citation>
    <scope>NUCLEOTIDE SEQUENCE</scope>
</reference>
<sequence length="28" mass="3239">MTVTTKFTDWKDWVELPGMKKPVVNLSS</sequence>
<proteinExistence type="predicted"/>
<evidence type="ECO:0000313" key="1">
    <source>
        <dbReference type="EMBL" id="SVA86836.1"/>
    </source>
</evidence>
<dbReference type="AlphaFoldDB" id="A0A381ZC30"/>